<name>A0A543DNH2_9PSEU</name>
<dbReference type="PANTHER" id="PTHR30344">
    <property type="entry name" value="6-PHOSPHOGLUCONOLACTONASE-RELATED"/>
    <property type="match status" value="1"/>
</dbReference>
<dbReference type="InterPro" id="IPR050282">
    <property type="entry name" value="Cycloisomerase_2"/>
</dbReference>
<evidence type="ECO:0000256" key="1">
    <source>
        <dbReference type="ARBA" id="ARBA00005564"/>
    </source>
</evidence>
<comment type="caution">
    <text evidence="2">The sequence shown here is derived from an EMBL/GenBank/DDBJ whole genome shotgun (WGS) entry which is preliminary data.</text>
</comment>
<dbReference type="Proteomes" id="UP000315677">
    <property type="component" value="Unassembled WGS sequence"/>
</dbReference>
<dbReference type="GO" id="GO:0005829">
    <property type="term" value="C:cytosol"/>
    <property type="evidence" value="ECO:0007669"/>
    <property type="project" value="TreeGrafter"/>
</dbReference>
<sequence length="333" mass="33646">MPSAFWIGSYTGAAGNGRGIYRADRSPDGTLAPPVLAAEADSPSYLAAAGSALYAVSEQDPGAVLAFAVDGAGLRPTGSAPVGAAPCHLAAGRGVVIVASYGTGEVSAHLLSVDGRLDGHTSTVAGHGSGPRPDRQEGPHAHAVAFAPDATVLSTDLGADLLRAHRVEAGTLRTVADIELPAGCGPRHLVIHPDGTVFVLTELARTVVALAPRAGHTDLRIIAETPATAAATGEDSSGAAIRLGAGGRFVYTSTRGADVITTHEVTGGALRPVADTPCGGHWPRDICVDGEWLHVANERSDTIATFRLDPATGVPELVGSQAVPSPVCVVAAR</sequence>
<evidence type="ECO:0000313" key="3">
    <source>
        <dbReference type="Proteomes" id="UP000315677"/>
    </source>
</evidence>
<keyword evidence="3" id="KW-1185">Reference proteome</keyword>
<dbReference type="InterPro" id="IPR015943">
    <property type="entry name" value="WD40/YVTN_repeat-like_dom_sf"/>
</dbReference>
<organism evidence="2 3">
    <name type="scientific">Pseudonocardia kunmingensis</name>
    <dbReference type="NCBI Taxonomy" id="630975"/>
    <lineage>
        <taxon>Bacteria</taxon>
        <taxon>Bacillati</taxon>
        <taxon>Actinomycetota</taxon>
        <taxon>Actinomycetes</taxon>
        <taxon>Pseudonocardiales</taxon>
        <taxon>Pseudonocardiaceae</taxon>
        <taxon>Pseudonocardia</taxon>
    </lineage>
</organism>
<proteinExistence type="inferred from homology"/>
<dbReference type="InterPro" id="IPR019405">
    <property type="entry name" value="Lactonase_7-beta_prop"/>
</dbReference>
<dbReference type="Gene3D" id="2.130.10.10">
    <property type="entry name" value="YVTN repeat-like/Quinoprotein amine dehydrogenase"/>
    <property type="match status" value="1"/>
</dbReference>
<dbReference type="OrthoDB" id="9790815at2"/>
<dbReference type="Pfam" id="PF10282">
    <property type="entry name" value="Lactonase"/>
    <property type="match status" value="1"/>
</dbReference>
<dbReference type="EMBL" id="VFPA01000002">
    <property type="protein sequence ID" value="TQM10870.1"/>
    <property type="molecule type" value="Genomic_DNA"/>
</dbReference>
<comment type="similarity">
    <text evidence="1">Belongs to the cycloisomerase 2 family.</text>
</comment>
<dbReference type="AlphaFoldDB" id="A0A543DNH2"/>
<dbReference type="PANTHER" id="PTHR30344:SF1">
    <property type="entry name" value="6-PHOSPHOGLUCONOLACTONASE"/>
    <property type="match status" value="1"/>
</dbReference>
<evidence type="ECO:0000313" key="2">
    <source>
        <dbReference type="EMBL" id="TQM10870.1"/>
    </source>
</evidence>
<gene>
    <name evidence="2" type="ORF">FB558_3393</name>
</gene>
<dbReference type="GO" id="GO:0017057">
    <property type="term" value="F:6-phosphogluconolactonase activity"/>
    <property type="evidence" value="ECO:0007669"/>
    <property type="project" value="TreeGrafter"/>
</dbReference>
<protein>
    <submittedName>
        <fullName evidence="2">6-phosphogluconolactonase</fullName>
    </submittedName>
</protein>
<dbReference type="SUPFAM" id="SSF75011">
    <property type="entry name" value="3-carboxy-cis,cis-mucoante lactonizing enzyme"/>
    <property type="match status" value="1"/>
</dbReference>
<accession>A0A543DNH2</accession>
<dbReference type="RefSeq" id="WP_142054570.1">
    <property type="nucleotide sequence ID" value="NZ_VFPA01000002.1"/>
</dbReference>
<reference evidence="2 3" key="1">
    <citation type="submission" date="2019-06" db="EMBL/GenBank/DDBJ databases">
        <title>Sequencing the genomes of 1000 actinobacteria strains.</title>
        <authorList>
            <person name="Klenk H.-P."/>
        </authorList>
    </citation>
    <scope>NUCLEOTIDE SEQUENCE [LARGE SCALE GENOMIC DNA]</scope>
    <source>
        <strain evidence="2 3">DSM 45301</strain>
    </source>
</reference>